<keyword evidence="5 6" id="KW-0539">Nucleus</keyword>
<dbReference type="OrthoDB" id="1421013at2759"/>
<feature type="compositionally biased region" description="Low complexity" evidence="7">
    <location>
        <begin position="128"/>
        <end position="139"/>
    </location>
</feature>
<dbReference type="Proteomes" id="UP000193218">
    <property type="component" value="Unassembled WGS sequence"/>
</dbReference>
<dbReference type="PANTHER" id="PTHR15341">
    <property type="entry name" value="SUN-COR STEROID HORMONE RECEPTOR CO-REPRESSOR"/>
    <property type="match status" value="1"/>
</dbReference>
<dbReference type="GO" id="GO:0005730">
    <property type="term" value="C:nucleolus"/>
    <property type="evidence" value="ECO:0007669"/>
    <property type="project" value="TreeGrafter"/>
</dbReference>
<protein>
    <recommendedName>
        <fullName evidence="6">Exosome complex protein</fullName>
    </recommendedName>
</protein>
<evidence type="ECO:0000256" key="3">
    <source>
        <dbReference type="ARBA" id="ARBA00022552"/>
    </source>
</evidence>
<dbReference type="GeneID" id="33560934"/>
<dbReference type="GO" id="GO:0000460">
    <property type="term" value="P:maturation of 5.8S rRNA"/>
    <property type="evidence" value="ECO:0007669"/>
    <property type="project" value="TreeGrafter"/>
</dbReference>
<dbReference type="GO" id="GO:0000178">
    <property type="term" value="C:exosome (RNase complex)"/>
    <property type="evidence" value="ECO:0007669"/>
    <property type="project" value="TreeGrafter"/>
</dbReference>
<accession>A0A1Y1UFH5</accession>
<feature type="compositionally biased region" description="Basic and acidic residues" evidence="7">
    <location>
        <begin position="141"/>
        <end position="160"/>
    </location>
</feature>
<gene>
    <name evidence="8" type="ORF">BD324DRAFT_681543</name>
</gene>
<dbReference type="InParanoid" id="A0A1Y1UFH5"/>
<evidence type="ECO:0000256" key="4">
    <source>
        <dbReference type="ARBA" id="ARBA00022884"/>
    </source>
</evidence>
<evidence type="ECO:0000313" key="8">
    <source>
        <dbReference type="EMBL" id="ORX36778.1"/>
    </source>
</evidence>
<dbReference type="RefSeq" id="XP_021870847.1">
    <property type="nucleotide sequence ID" value="XM_022019125.1"/>
</dbReference>
<keyword evidence="4 6" id="KW-0694">RNA-binding</keyword>
<feature type="compositionally biased region" description="Polar residues" evidence="7">
    <location>
        <begin position="208"/>
        <end position="220"/>
    </location>
</feature>
<dbReference type="PANTHER" id="PTHR15341:SF3">
    <property type="entry name" value="NUCLEAR NUCLEIC ACID-BINDING PROTEIN C1D"/>
    <property type="match status" value="1"/>
</dbReference>
<dbReference type="STRING" id="4999.A0A1Y1UFH5"/>
<evidence type="ECO:0000256" key="6">
    <source>
        <dbReference type="RuleBase" id="RU368003"/>
    </source>
</evidence>
<dbReference type="GO" id="GO:0010468">
    <property type="term" value="P:regulation of gene expression"/>
    <property type="evidence" value="ECO:0007669"/>
    <property type="project" value="TreeGrafter"/>
</dbReference>
<proteinExistence type="inferred from homology"/>
<comment type="subcellular location">
    <subcellularLocation>
        <location evidence="1 6">Nucleus</location>
    </subcellularLocation>
</comment>
<evidence type="ECO:0000256" key="1">
    <source>
        <dbReference type="ARBA" id="ARBA00004123"/>
    </source>
</evidence>
<dbReference type="GO" id="GO:0003723">
    <property type="term" value="F:RNA binding"/>
    <property type="evidence" value="ECO:0007669"/>
    <property type="project" value="UniProtKB-UniRule"/>
</dbReference>
<dbReference type="InterPro" id="IPR011082">
    <property type="entry name" value="Exosome-assoc_fac/DNA_repair"/>
</dbReference>
<name>A0A1Y1UFH5_9TREE</name>
<evidence type="ECO:0000256" key="2">
    <source>
        <dbReference type="ARBA" id="ARBA00009154"/>
    </source>
</evidence>
<feature type="compositionally biased region" description="Acidic residues" evidence="7">
    <location>
        <begin position="170"/>
        <end position="190"/>
    </location>
</feature>
<comment type="similarity">
    <text evidence="2 6">Belongs to the C1D family.</text>
</comment>
<dbReference type="AlphaFoldDB" id="A0A1Y1UFH5"/>
<comment type="caution">
    <text evidence="8">The sequence shown here is derived from an EMBL/GenBank/DDBJ whole genome shotgun (WGS) entry which is preliminary data.</text>
</comment>
<keyword evidence="9" id="KW-1185">Reference proteome</keyword>
<dbReference type="InterPro" id="IPR007146">
    <property type="entry name" value="Sas10/Utp3/C1D"/>
</dbReference>
<reference evidence="8 9" key="1">
    <citation type="submission" date="2017-03" db="EMBL/GenBank/DDBJ databases">
        <title>Widespread Adenine N6-methylation of Active Genes in Fungi.</title>
        <authorList>
            <consortium name="DOE Joint Genome Institute"/>
            <person name="Mondo S.J."/>
            <person name="Dannebaum R.O."/>
            <person name="Kuo R.C."/>
            <person name="Louie K.B."/>
            <person name="Bewick A.J."/>
            <person name="Labutti K."/>
            <person name="Haridas S."/>
            <person name="Kuo A."/>
            <person name="Salamov A."/>
            <person name="Ahrendt S.R."/>
            <person name="Lau R."/>
            <person name="Bowen B.P."/>
            <person name="Lipzen A."/>
            <person name="Sullivan W."/>
            <person name="Andreopoulos W.B."/>
            <person name="Clum A."/>
            <person name="Lindquist E."/>
            <person name="Daum C."/>
            <person name="Northen T.R."/>
            <person name="Ramamoorthy G."/>
            <person name="Schmitz R.J."/>
            <person name="Gryganskyi A."/>
            <person name="Culley D."/>
            <person name="Magnuson J."/>
            <person name="James T.Y."/>
            <person name="O'Malley M.A."/>
            <person name="Stajich J.E."/>
            <person name="Spatafora J.W."/>
            <person name="Visel A."/>
            <person name="Grigoriev I.V."/>
        </authorList>
    </citation>
    <scope>NUCLEOTIDE SEQUENCE [LARGE SCALE GENOMIC DNA]</scope>
    <source>
        <strain evidence="8 9">NRRL Y-17943</strain>
    </source>
</reference>
<dbReference type="GO" id="GO:0003677">
    <property type="term" value="F:DNA binding"/>
    <property type="evidence" value="ECO:0007669"/>
    <property type="project" value="TreeGrafter"/>
</dbReference>
<evidence type="ECO:0000256" key="7">
    <source>
        <dbReference type="SAM" id="MobiDB-lite"/>
    </source>
</evidence>
<keyword evidence="3 6" id="KW-0698">rRNA processing</keyword>
<dbReference type="Pfam" id="PF04000">
    <property type="entry name" value="Sas10_Utp3"/>
    <property type="match status" value="1"/>
</dbReference>
<evidence type="ECO:0000256" key="5">
    <source>
        <dbReference type="ARBA" id="ARBA00023242"/>
    </source>
</evidence>
<feature type="region of interest" description="Disordered" evidence="7">
    <location>
        <begin position="119"/>
        <end position="238"/>
    </location>
</feature>
<evidence type="ECO:0000313" key="9">
    <source>
        <dbReference type="Proteomes" id="UP000193218"/>
    </source>
</evidence>
<dbReference type="EMBL" id="NBSH01000007">
    <property type="protein sequence ID" value="ORX36778.1"/>
    <property type="molecule type" value="Genomic_DNA"/>
</dbReference>
<comment type="function">
    <text evidence="6">Required for exosome-dependent processing of pre-rRNA and small nucleolar RNA (snRNA) precursors. Involved in processing of 35S pre-rRNA at the A0, A1 and A2 sites.</text>
</comment>
<organism evidence="8 9">
    <name type="scientific">Kockovaella imperatae</name>
    <dbReference type="NCBI Taxonomy" id="4999"/>
    <lineage>
        <taxon>Eukaryota</taxon>
        <taxon>Fungi</taxon>
        <taxon>Dikarya</taxon>
        <taxon>Basidiomycota</taxon>
        <taxon>Agaricomycotina</taxon>
        <taxon>Tremellomycetes</taxon>
        <taxon>Tremellales</taxon>
        <taxon>Cuniculitremaceae</taxon>
        <taxon>Kockovaella</taxon>
    </lineage>
</organism>
<sequence length="238" mass="26701">MMADSDPSESIAGLLKTLPELEQAFEAVLSRPSWTETVDQMNPLDRAKLDILMAYAINDLVWMYLKVKGVDPASHDVSTELDRIKTYYGKIRAAEEPKAQPSRKIDVPAANRFISSAIPKSQKEHHASTSAQAMAQSQAKRAVEEAESIERTGMDRRFRFVAETGQRLENDEDGEDEEPGGDDDEEMESDEGNHPQHIVFDDDGEPVSQHSGDQQDTNTATDEEPKPKRRRKRAEDFA</sequence>